<dbReference type="GO" id="GO:0016791">
    <property type="term" value="F:phosphatase activity"/>
    <property type="evidence" value="ECO:0007669"/>
    <property type="project" value="TreeGrafter"/>
</dbReference>
<dbReference type="Proteomes" id="UP000247832">
    <property type="component" value="Unassembled WGS sequence"/>
</dbReference>
<dbReference type="Pfam" id="PF08282">
    <property type="entry name" value="Hydrolase_3"/>
    <property type="match status" value="1"/>
</dbReference>
<dbReference type="Gene3D" id="3.40.50.1000">
    <property type="entry name" value="HAD superfamily/HAD-like"/>
    <property type="match status" value="1"/>
</dbReference>
<evidence type="ECO:0000313" key="1">
    <source>
        <dbReference type="EMBL" id="PYI66928.1"/>
    </source>
</evidence>
<dbReference type="GO" id="GO:0005829">
    <property type="term" value="C:cytosol"/>
    <property type="evidence" value="ECO:0007669"/>
    <property type="project" value="TreeGrafter"/>
</dbReference>
<dbReference type="GO" id="GO:0000287">
    <property type="term" value="F:magnesium ion binding"/>
    <property type="evidence" value="ECO:0007669"/>
    <property type="project" value="TreeGrafter"/>
</dbReference>
<dbReference type="InterPro" id="IPR023214">
    <property type="entry name" value="HAD_sf"/>
</dbReference>
<dbReference type="NCBIfam" id="TIGR01484">
    <property type="entry name" value="HAD-SF-IIB"/>
    <property type="match status" value="1"/>
</dbReference>
<dbReference type="OrthoDB" id="3180855at2"/>
<reference evidence="1 2" key="1">
    <citation type="submission" date="2018-05" db="EMBL/GenBank/DDBJ databases">
        <title>Genetic diversity of glacier-inhabiting Cryobacterium bacteria in China and description of Cryobacterium mengkeensis sp. nov. and Arthrobacter glacialis sp. nov.</title>
        <authorList>
            <person name="Liu Q."/>
            <person name="Xin Y.-H."/>
        </authorList>
    </citation>
    <scope>NUCLEOTIDE SEQUENCE [LARGE SCALE GENOMIC DNA]</scope>
    <source>
        <strain evidence="1 2">LI2</strain>
    </source>
</reference>
<dbReference type="PANTHER" id="PTHR10000">
    <property type="entry name" value="PHOSPHOSERINE PHOSPHATASE"/>
    <property type="match status" value="1"/>
</dbReference>
<dbReference type="AlphaFoldDB" id="A0A2V5L6S2"/>
<dbReference type="InterPro" id="IPR006379">
    <property type="entry name" value="HAD-SF_hydro_IIB"/>
</dbReference>
<dbReference type="RefSeq" id="WP_110501358.1">
    <property type="nucleotide sequence ID" value="NZ_QJVD01000012.1"/>
</dbReference>
<dbReference type="PANTHER" id="PTHR10000:SF8">
    <property type="entry name" value="HAD SUPERFAMILY HYDROLASE-LIKE, TYPE 3"/>
    <property type="match status" value="1"/>
</dbReference>
<protein>
    <submittedName>
        <fullName evidence="1">HAD family hydrolase</fullName>
    </submittedName>
</protein>
<gene>
    <name evidence="1" type="ORF">CVV68_12605</name>
</gene>
<organism evidence="1 2">
    <name type="scientific">Arthrobacter livingstonensis</name>
    <dbReference type="NCBI Taxonomy" id="670078"/>
    <lineage>
        <taxon>Bacteria</taxon>
        <taxon>Bacillati</taxon>
        <taxon>Actinomycetota</taxon>
        <taxon>Actinomycetes</taxon>
        <taxon>Micrococcales</taxon>
        <taxon>Micrococcaceae</taxon>
        <taxon>Arthrobacter</taxon>
    </lineage>
</organism>
<name>A0A2V5L6S2_9MICC</name>
<dbReference type="PROSITE" id="PS01229">
    <property type="entry name" value="COF_2"/>
    <property type="match status" value="1"/>
</dbReference>
<dbReference type="Gene3D" id="3.30.1240.10">
    <property type="match status" value="1"/>
</dbReference>
<keyword evidence="1" id="KW-0378">Hydrolase</keyword>
<dbReference type="InterPro" id="IPR036412">
    <property type="entry name" value="HAD-like_sf"/>
</dbReference>
<comment type="caution">
    <text evidence="1">The sequence shown here is derived from an EMBL/GenBank/DDBJ whole genome shotgun (WGS) entry which is preliminary data.</text>
</comment>
<dbReference type="EMBL" id="QJVD01000012">
    <property type="protein sequence ID" value="PYI66928.1"/>
    <property type="molecule type" value="Genomic_DNA"/>
</dbReference>
<proteinExistence type="predicted"/>
<dbReference type="SUPFAM" id="SSF56784">
    <property type="entry name" value="HAD-like"/>
    <property type="match status" value="1"/>
</dbReference>
<accession>A0A2V5L6S2</accession>
<evidence type="ECO:0000313" key="2">
    <source>
        <dbReference type="Proteomes" id="UP000247832"/>
    </source>
</evidence>
<sequence>MTMTANAAVPGIDDQEIAAPAPAAKTDRYLVALDVDGTLVDHDGNMAGAVRDAAQAVVGAGHEIIIATGRSLGAMLPVVEQIGMVRGYGVCSNGGVTVRLDPALERGYEIIERVTFRPRAALTTLREKIPGARFALEDAEGNFLSTSRFQDASFGIEARGVDFHHLLDAQAVRVVVNSADASTAEFSAAIAAAGLQGVAYAVGWSAWLDIAAAGVTKASALEKLRAGMGIDAARTVAVGDGSNDIEMLRWAGRGVAMGQAEADVLAAANEVTASVYDDGAAAVLRSLLA</sequence>
<keyword evidence="2" id="KW-1185">Reference proteome</keyword>